<name>A0A803QG92_CANSA</name>
<dbReference type="GO" id="GO:0003779">
    <property type="term" value="F:actin binding"/>
    <property type="evidence" value="ECO:0007669"/>
    <property type="project" value="InterPro"/>
</dbReference>
<organism evidence="5 6">
    <name type="scientific">Cannabis sativa</name>
    <name type="common">Hemp</name>
    <name type="synonym">Marijuana</name>
    <dbReference type="NCBI Taxonomy" id="3483"/>
    <lineage>
        <taxon>Eukaryota</taxon>
        <taxon>Viridiplantae</taxon>
        <taxon>Streptophyta</taxon>
        <taxon>Embryophyta</taxon>
        <taxon>Tracheophyta</taxon>
        <taxon>Spermatophyta</taxon>
        <taxon>Magnoliopsida</taxon>
        <taxon>eudicotyledons</taxon>
        <taxon>Gunneridae</taxon>
        <taxon>Pentapetalae</taxon>
        <taxon>rosids</taxon>
        <taxon>fabids</taxon>
        <taxon>Rosales</taxon>
        <taxon>Cannabaceae</taxon>
        <taxon>Cannabis</taxon>
    </lineage>
</organism>
<protein>
    <recommendedName>
        <fullName evidence="4">NAB domain-containing protein</fullName>
    </recommendedName>
</protein>
<reference evidence="5" key="1">
    <citation type="submission" date="2018-11" db="EMBL/GenBank/DDBJ databases">
        <authorList>
            <person name="Grassa J C."/>
        </authorList>
    </citation>
    <scope>NUCLEOTIDE SEQUENCE [LARGE SCALE GENOMIC DNA]</scope>
</reference>
<evidence type="ECO:0000313" key="6">
    <source>
        <dbReference type="Proteomes" id="UP000596661"/>
    </source>
</evidence>
<dbReference type="EnsemblPlants" id="evm.model.09.447">
    <property type="protein sequence ID" value="cds.evm.model.09.447"/>
    <property type="gene ID" value="evm.TU.09.447"/>
</dbReference>
<feature type="compositionally biased region" description="Basic and acidic residues" evidence="3">
    <location>
        <begin position="398"/>
        <end position="408"/>
    </location>
</feature>
<feature type="region of interest" description="Disordered" evidence="3">
    <location>
        <begin position="111"/>
        <end position="138"/>
    </location>
</feature>
<keyword evidence="1 2" id="KW-0175">Coiled coil</keyword>
<feature type="coiled-coil region" evidence="2">
    <location>
        <begin position="448"/>
        <end position="503"/>
    </location>
</feature>
<dbReference type="InterPro" id="IPR056888">
    <property type="entry name" value="NET2A-D/KIP1-like_dom"/>
</dbReference>
<keyword evidence="6" id="KW-1185">Reference proteome</keyword>
<dbReference type="InterPro" id="IPR056889">
    <property type="entry name" value="NET2A-D/KIP1-like_C"/>
</dbReference>
<reference evidence="5" key="2">
    <citation type="submission" date="2021-03" db="UniProtKB">
        <authorList>
            <consortium name="EnsemblPlants"/>
        </authorList>
    </citation>
    <scope>IDENTIFICATION</scope>
</reference>
<dbReference type="AlphaFoldDB" id="A0A803QG92"/>
<feature type="coiled-coil region" evidence="2">
    <location>
        <begin position="176"/>
        <end position="272"/>
    </location>
</feature>
<proteinExistence type="predicted"/>
<dbReference type="Pfam" id="PF25014">
    <property type="entry name" value="NET2A"/>
    <property type="match status" value="1"/>
</dbReference>
<dbReference type="PROSITE" id="PS51774">
    <property type="entry name" value="NAB"/>
    <property type="match status" value="1"/>
</dbReference>
<accession>A0A803QG92</accession>
<dbReference type="Gramene" id="evm.model.09.447">
    <property type="protein sequence ID" value="cds.evm.model.09.447"/>
    <property type="gene ID" value="evm.TU.09.447"/>
</dbReference>
<evidence type="ECO:0000259" key="4">
    <source>
        <dbReference type="PROSITE" id="PS51774"/>
    </source>
</evidence>
<dbReference type="Proteomes" id="UP000596661">
    <property type="component" value="Chromosome 9"/>
</dbReference>
<dbReference type="Pfam" id="PF24918">
    <property type="entry name" value="NET2A_C"/>
    <property type="match status" value="1"/>
</dbReference>
<feature type="compositionally biased region" description="Polar residues" evidence="3">
    <location>
        <begin position="118"/>
        <end position="131"/>
    </location>
</feature>
<feature type="region of interest" description="Disordered" evidence="3">
    <location>
        <begin position="376"/>
        <end position="412"/>
    </location>
</feature>
<evidence type="ECO:0000256" key="2">
    <source>
        <dbReference type="SAM" id="Coils"/>
    </source>
</evidence>
<dbReference type="Pfam" id="PF07765">
    <property type="entry name" value="KIP1"/>
    <property type="match status" value="1"/>
</dbReference>
<dbReference type="InterPro" id="IPR011684">
    <property type="entry name" value="NAB"/>
</dbReference>
<dbReference type="EMBL" id="UZAU01000723">
    <property type="status" value="NOT_ANNOTATED_CDS"/>
    <property type="molecule type" value="Genomic_DNA"/>
</dbReference>
<evidence type="ECO:0000313" key="5">
    <source>
        <dbReference type="EnsemblPlants" id="cds.evm.model.09.447"/>
    </source>
</evidence>
<feature type="domain" description="NAB" evidence="4">
    <location>
        <begin position="10"/>
        <end position="90"/>
    </location>
</feature>
<evidence type="ECO:0000256" key="3">
    <source>
        <dbReference type="SAM" id="MobiDB-lite"/>
    </source>
</evidence>
<evidence type="ECO:0000256" key="1">
    <source>
        <dbReference type="ARBA" id="ARBA00023054"/>
    </source>
</evidence>
<dbReference type="PANTHER" id="PTHR31631:SF3">
    <property type="entry name" value="PROTEIN NETWORKED 2B"/>
    <property type="match status" value="1"/>
</dbReference>
<sequence>MLQRAASNAYSWWWASHVRTKQSKWLEENLQDMEEKVTMTLKIIDAGGDSFAQRAEMYYRKRPELINFVEEIFRAYRALAERYDLLSRDLQSANRTIATIYPERAHELAMDVDEEQKPSQTSTSKADQSEPSVPKVPKIPMAKDFRRPSMAISRKETQLGRISSSVKVVPSSGLNRTEALEEIDNLQKDILRFQTEKEFVKSMYENGYQKFWEIENEITEMQKKVSSLQDEFDIQTVIEDDEARSIMAATALKSCQETLVKLQEKQEKSTEEALVEQQRIKDAQEKFSRIRAKFLGKVETKVEDEEEIVGMGKDENDLKMLREMIMKKLNVDSKATLTVTELAEKIDEVVNKVVSLETEVTSQTALVKRLVLGNSAESQTNPSNSSDTVSVEVEEEKQEVGEEQKELVDEPSDVLDVEKESDEAGNSARSNWRLLFLKGLEDRENILLQEYTSVLQDYKEVKKKLSEMESKNRESIFDLAIQIRELKSDVASKDDEIKSLKHKFDYPPQMTPDGSPFTYNTDYKYQASQDASGESANQTPFLNLDLESDSGELGVQTVKTLEKLMSATEDLKTSNENEVVEETVEKNQAPVPHSVSSVEDKFRSDIDGLLEENLEFWLRFSTSVHQIQKFETSIEDLQLDLSKLREKNNKKPEGIIGSKQHYIQTDARPIYRHLREIQTEMALWLEHNAVLQDELQGRFSSLCKIQDEISRISRVDSEVQKTKLSKYQAAKFQGEVLNMKQENNKVADELKLGLNRVKGLKVEVEKTLRKLNEDLGISTAKNVHCSPAKHPANRPRIPLRSFLFGVKLKRQKASIFSCVSPLQKQYSDLAIAGPPPI</sequence>
<dbReference type="PANTHER" id="PTHR31631">
    <property type="entry name" value="PROTEIN NETWORKED 2D"/>
    <property type="match status" value="1"/>
</dbReference>
<dbReference type="OMA" id="ATQKRVC"/>